<proteinExistence type="predicted"/>
<accession>D6TIA5</accession>
<comment type="caution">
    <text evidence="1">The sequence shown here is derived from an EMBL/GenBank/DDBJ whole genome shotgun (WGS) entry which is preliminary data.</text>
</comment>
<dbReference type="AlphaFoldDB" id="D6TIA5"/>
<protein>
    <submittedName>
        <fullName evidence="1">Uncharacterized protein</fullName>
    </submittedName>
</protein>
<evidence type="ECO:0000313" key="2">
    <source>
        <dbReference type="Proteomes" id="UP000004508"/>
    </source>
</evidence>
<organism evidence="1 2">
    <name type="scientific">Ktedonobacter racemifer DSM 44963</name>
    <dbReference type="NCBI Taxonomy" id="485913"/>
    <lineage>
        <taxon>Bacteria</taxon>
        <taxon>Bacillati</taxon>
        <taxon>Chloroflexota</taxon>
        <taxon>Ktedonobacteria</taxon>
        <taxon>Ktedonobacterales</taxon>
        <taxon>Ktedonobacteraceae</taxon>
        <taxon>Ktedonobacter</taxon>
    </lineage>
</organism>
<sequence>MTEFNKEQALSRYIELWERRHAEFDQLPDVKRRVARGDYEFFSSVDIELDELQQEAQRNGFILDSGWDGSKLVYTIEQMTPEEHAAYLAEEQAQALEDLKWKYSEGLLEP</sequence>
<dbReference type="RefSeq" id="WP_007905562.1">
    <property type="nucleotide sequence ID" value="NZ_ADVG01000001.1"/>
</dbReference>
<keyword evidence="2" id="KW-1185">Reference proteome</keyword>
<dbReference type="EMBL" id="ADVG01000001">
    <property type="protein sequence ID" value="EFH89162.1"/>
    <property type="molecule type" value="Genomic_DNA"/>
</dbReference>
<dbReference type="InParanoid" id="D6TIA5"/>
<evidence type="ECO:0000313" key="1">
    <source>
        <dbReference type="EMBL" id="EFH89162.1"/>
    </source>
</evidence>
<name>D6TIA5_KTERA</name>
<gene>
    <name evidence="1" type="ORF">Krac_10702</name>
</gene>
<reference evidence="1 2" key="1">
    <citation type="journal article" date="2011" name="Stand. Genomic Sci.">
        <title>Non-contiguous finished genome sequence and contextual data of the filamentous soil bacterium Ktedonobacter racemifer type strain (SOSP1-21).</title>
        <authorList>
            <person name="Chang Y.J."/>
            <person name="Land M."/>
            <person name="Hauser L."/>
            <person name="Chertkov O."/>
            <person name="Del Rio T.G."/>
            <person name="Nolan M."/>
            <person name="Copeland A."/>
            <person name="Tice H."/>
            <person name="Cheng J.F."/>
            <person name="Lucas S."/>
            <person name="Han C."/>
            <person name="Goodwin L."/>
            <person name="Pitluck S."/>
            <person name="Ivanova N."/>
            <person name="Ovchinikova G."/>
            <person name="Pati A."/>
            <person name="Chen A."/>
            <person name="Palaniappan K."/>
            <person name="Mavromatis K."/>
            <person name="Liolios K."/>
            <person name="Brettin T."/>
            <person name="Fiebig A."/>
            <person name="Rohde M."/>
            <person name="Abt B."/>
            <person name="Goker M."/>
            <person name="Detter J.C."/>
            <person name="Woyke T."/>
            <person name="Bristow J."/>
            <person name="Eisen J.A."/>
            <person name="Markowitz V."/>
            <person name="Hugenholtz P."/>
            <person name="Kyrpides N.C."/>
            <person name="Klenk H.P."/>
            <person name="Lapidus A."/>
        </authorList>
    </citation>
    <scope>NUCLEOTIDE SEQUENCE [LARGE SCALE GENOMIC DNA]</scope>
    <source>
        <strain evidence="2">DSM 44963</strain>
    </source>
</reference>
<dbReference type="Proteomes" id="UP000004508">
    <property type="component" value="Unassembled WGS sequence"/>
</dbReference>